<dbReference type="Pfam" id="PF00158">
    <property type="entry name" value="Sigma54_activat"/>
    <property type="match status" value="1"/>
</dbReference>
<evidence type="ECO:0000256" key="2">
    <source>
        <dbReference type="ARBA" id="ARBA00022840"/>
    </source>
</evidence>
<dbReference type="InterPro" id="IPR001789">
    <property type="entry name" value="Sig_transdc_resp-reg_receiver"/>
</dbReference>
<accession>E4TJ25</accession>
<dbReference type="RefSeq" id="WP_013451369.1">
    <property type="nucleotide sequence ID" value="NC_014758.1"/>
</dbReference>
<dbReference type="SUPFAM" id="SSF52540">
    <property type="entry name" value="P-loop containing nucleoside triphosphate hydrolases"/>
    <property type="match status" value="1"/>
</dbReference>
<feature type="modified residue" description="4-aspartylphosphate" evidence="6">
    <location>
        <position position="50"/>
    </location>
</feature>
<dbReference type="PROSITE" id="PS50045">
    <property type="entry name" value="SIGMA54_INTERACT_4"/>
    <property type="match status" value="1"/>
</dbReference>
<evidence type="ECO:0000256" key="5">
    <source>
        <dbReference type="ARBA" id="ARBA00023163"/>
    </source>
</evidence>
<dbReference type="EMBL" id="CP002347">
    <property type="protein sequence ID" value="ADR19157.1"/>
    <property type="molecule type" value="Genomic_DNA"/>
</dbReference>
<proteinExistence type="predicted"/>
<feature type="domain" description="Response regulatory" evidence="8">
    <location>
        <begin position="2"/>
        <end position="115"/>
    </location>
</feature>
<evidence type="ECO:0000313" key="10">
    <source>
        <dbReference type="Proteomes" id="UP000007039"/>
    </source>
</evidence>
<dbReference type="FunFam" id="3.40.50.300:FF:000006">
    <property type="entry name" value="DNA-binding transcriptional regulator NtrC"/>
    <property type="match status" value="1"/>
</dbReference>
<gene>
    <name evidence="9" type="ordered locus">Calni_1249</name>
</gene>
<keyword evidence="2" id="KW-0067">ATP-binding</keyword>
<dbReference type="Gene3D" id="3.40.50.300">
    <property type="entry name" value="P-loop containing nucleotide triphosphate hydrolases"/>
    <property type="match status" value="1"/>
</dbReference>
<dbReference type="Gene3D" id="1.10.10.60">
    <property type="entry name" value="Homeodomain-like"/>
    <property type="match status" value="1"/>
</dbReference>
<reference evidence="9 10" key="2">
    <citation type="journal article" date="2011" name="Stand. Genomic Sci.">
        <title>Complete genome sequence of Calditerrivibrio nitroreducens type strain (Yu37-1).</title>
        <authorList>
            <person name="Pitluck S."/>
            <person name="Sikorski J."/>
            <person name="Zeytun A."/>
            <person name="Lapidus A."/>
            <person name="Nolan M."/>
            <person name="Lucas S."/>
            <person name="Hammon N."/>
            <person name="Deshpande S."/>
            <person name="Cheng J.F."/>
            <person name="Tapia R."/>
            <person name="Han C."/>
            <person name="Goodwin L."/>
            <person name="Liolios K."/>
            <person name="Pagani I."/>
            <person name="Ivanova N."/>
            <person name="Mavromatis K."/>
            <person name="Pati A."/>
            <person name="Chen A."/>
            <person name="Palaniappan K."/>
            <person name="Hauser L."/>
            <person name="Chang Y.J."/>
            <person name="Jeffries C.D."/>
            <person name="Detter J.C."/>
            <person name="Brambilla E."/>
            <person name="Djao O.D."/>
            <person name="Rohde M."/>
            <person name="Spring S."/>
            <person name="Goker M."/>
            <person name="Woyke T."/>
            <person name="Bristow J."/>
            <person name="Eisen J.A."/>
            <person name="Markowitz V."/>
            <person name="Hugenholtz P."/>
            <person name="Kyrpides N.C."/>
            <person name="Klenk H.P."/>
            <person name="Land M."/>
        </authorList>
    </citation>
    <scope>NUCLEOTIDE SEQUENCE [LARGE SCALE GENOMIC DNA]</scope>
    <source>
        <strain evidence="10">DSM 19672 / NBRC 101217 / Yu37-1</strain>
    </source>
</reference>
<dbReference type="Gene3D" id="3.40.50.2300">
    <property type="match status" value="1"/>
</dbReference>
<protein>
    <submittedName>
        <fullName evidence="9">Two component, sigma54 specific, transcriptional regulator, Fis family</fullName>
    </submittedName>
</protein>
<dbReference type="GO" id="GO:0006355">
    <property type="term" value="P:regulation of DNA-templated transcription"/>
    <property type="evidence" value="ECO:0007669"/>
    <property type="project" value="InterPro"/>
</dbReference>
<dbReference type="InterPro" id="IPR025943">
    <property type="entry name" value="Sigma_54_int_dom_ATP-bd_2"/>
</dbReference>
<dbReference type="AlphaFoldDB" id="E4TJ25"/>
<dbReference type="InterPro" id="IPR027417">
    <property type="entry name" value="P-loop_NTPase"/>
</dbReference>
<dbReference type="PROSITE" id="PS00676">
    <property type="entry name" value="SIGMA54_INTERACT_2"/>
    <property type="match status" value="1"/>
</dbReference>
<dbReference type="SMART" id="SM00448">
    <property type="entry name" value="REC"/>
    <property type="match status" value="1"/>
</dbReference>
<dbReference type="CDD" id="cd00009">
    <property type="entry name" value="AAA"/>
    <property type="match status" value="1"/>
</dbReference>
<evidence type="ECO:0000256" key="3">
    <source>
        <dbReference type="ARBA" id="ARBA00023015"/>
    </source>
</evidence>
<keyword evidence="1" id="KW-0547">Nucleotide-binding</keyword>
<dbReference type="InterPro" id="IPR002078">
    <property type="entry name" value="Sigma_54_int"/>
</dbReference>
<dbReference type="SMART" id="SM00382">
    <property type="entry name" value="AAA"/>
    <property type="match status" value="1"/>
</dbReference>
<evidence type="ECO:0000256" key="4">
    <source>
        <dbReference type="ARBA" id="ARBA00023125"/>
    </source>
</evidence>
<dbReference type="STRING" id="768670.Calni_1249"/>
<dbReference type="Proteomes" id="UP000007039">
    <property type="component" value="Chromosome"/>
</dbReference>
<evidence type="ECO:0000256" key="1">
    <source>
        <dbReference type="ARBA" id="ARBA00022741"/>
    </source>
</evidence>
<dbReference type="InterPro" id="IPR025944">
    <property type="entry name" value="Sigma_54_int_dom_CS"/>
</dbReference>
<evidence type="ECO:0000259" key="7">
    <source>
        <dbReference type="PROSITE" id="PS50045"/>
    </source>
</evidence>
<dbReference type="InterPro" id="IPR002197">
    <property type="entry name" value="HTH_Fis"/>
</dbReference>
<dbReference type="eggNOG" id="COG2204">
    <property type="taxonomic scope" value="Bacteria"/>
</dbReference>
<dbReference type="Gene3D" id="1.10.8.60">
    <property type="match status" value="1"/>
</dbReference>
<dbReference type="PROSITE" id="PS50110">
    <property type="entry name" value="RESPONSE_REGULATORY"/>
    <property type="match status" value="1"/>
</dbReference>
<dbReference type="PRINTS" id="PR01590">
    <property type="entry name" value="HTHFIS"/>
</dbReference>
<keyword evidence="4" id="KW-0238">DNA-binding</keyword>
<evidence type="ECO:0000313" key="9">
    <source>
        <dbReference type="EMBL" id="ADR19157.1"/>
    </source>
</evidence>
<keyword evidence="5" id="KW-0804">Transcription</keyword>
<organism evidence="9 10">
    <name type="scientific">Calditerrivibrio nitroreducens (strain DSM 19672 / NBRC 101217 / Yu37-1)</name>
    <dbReference type="NCBI Taxonomy" id="768670"/>
    <lineage>
        <taxon>Bacteria</taxon>
        <taxon>Pseudomonadati</taxon>
        <taxon>Deferribacterota</taxon>
        <taxon>Deferribacteres</taxon>
        <taxon>Deferribacterales</taxon>
        <taxon>Calditerrivibrionaceae</taxon>
    </lineage>
</organism>
<dbReference type="Pfam" id="PF02954">
    <property type="entry name" value="HTH_8"/>
    <property type="match status" value="1"/>
</dbReference>
<dbReference type="PROSITE" id="PS00688">
    <property type="entry name" value="SIGMA54_INTERACT_3"/>
    <property type="match status" value="1"/>
</dbReference>
<dbReference type="GO" id="GO:0000160">
    <property type="term" value="P:phosphorelay signal transduction system"/>
    <property type="evidence" value="ECO:0007669"/>
    <property type="project" value="InterPro"/>
</dbReference>
<dbReference type="InterPro" id="IPR058031">
    <property type="entry name" value="AAA_lid_NorR"/>
</dbReference>
<dbReference type="HOGENOM" id="CLU_000445_0_6_0"/>
<name>E4TJ25_CALNY</name>
<keyword evidence="3" id="KW-0805">Transcription regulation</keyword>
<reference key="1">
    <citation type="submission" date="2010-11" db="EMBL/GenBank/DDBJ databases">
        <title>The complete genome of chromosome of Calditerrivibrio nitroreducens DSM 19672.</title>
        <authorList>
            <consortium name="US DOE Joint Genome Institute (JGI-PGF)"/>
            <person name="Lucas S."/>
            <person name="Copeland A."/>
            <person name="Lapidus A."/>
            <person name="Bruce D."/>
            <person name="Goodwin L."/>
            <person name="Pitluck S."/>
            <person name="Kyrpides N."/>
            <person name="Mavromatis K."/>
            <person name="Ivanova N."/>
            <person name="Mikhailova N."/>
            <person name="Zeytun A."/>
            <person name="Brettin T."/>
            <person name="Detter J.C."/>
            <person name="Tapia R."/>
            <person name="Han C."/>
            <person name="Land M."/>
            <person name="Hauser L."/>
            <person name="Markowitz V."/>
            <person name="Cheng J.-F."/>
            <person name="Hugenholtz P."/>
            <person name="Woyke T."/>
            <person name="Wu D."/>
            <person name="Spring S."/>
            <person name="Schroeder M."/>
            <person name="Brambilla E."/>
            <person name="Klenk H.-P."/>
            <person name="Eisen J.A."/>
        </authorList>
    </citation>
    <scope>NUCLEOTIDE SEQUENCE [LARGE SCALE GENOMIC DNA]</scope>
    <source>
        <strain>DSM 19672</strain>
    </source>
</reference>
<dbReference type="PROSITE" id="PS00675">
    <property type="entry name" value="SIGMA54_INTERACT_1"/>
    <property type="match status" value="1"/>
</dbReference>
<dbReference type="InterPro" id="IPR011006">
    <property type="entry name" value="CheY-like_superfamily"/>
</dbReference>
<dbReference type="GO" id="GO:0043565">
    <property type="term" value="F:sequence-specific DNA binding"/>
    <property type="evidence" value="ECO:0007669"/>
    <property type="project" value="InterPro"/>
</dbReference>
<dbReference type="OrthoDB" id="5401077at2"/>
<dbReference type="PANTHER" id="PTHR32071">
    <property type="entry name" value="TRANSCRIPTIONAL REGULATORY PROTEIN"/>
    <property type="match status" value="1"/>
</dbReference>
<dbReference type="InterPro" id="IPR009057">
    <property type="entry name" value="Homeodomain-like_sf"/>
</dbReference>
<dbReference type="SUPFAM" id="SSF46689">
    <property type="entry name" value="Homeodomain-like"/>
    <property type="match status" value="1"/>
</dbReference>
<dbReference type="PANTHER" id="PTHR32071:SF119">
    <property type="entry name" value="SIGMA L-DEPENDENT TRANSCRIPTIONAL REGULATOR YPLP-RELATED"/>
    <property type="match status" value="1"/>
</dbReference>
<keyword evidence="6" id="KW-0597">Phosphoprotein</keyword>
<sequence length="431" mass="49212">MKILIIEDNKILNNTLVRCLKENYEVYGTTDPEAGLNWLENNLVDVVISDIKLPKINGLDLLKKIKEISSDIYVILITGYGTVEEAVDAIKSGAHDYLIKPVDIEVLKLKLSRISETISIKERILLDNNKVNIIFKSSIMLQLFNFTKKVAQTDSNILLEGESGTGKDLFARFIHENSLRSKNPIVSINCANIQENIFESELFGYRKGAFTGADRNKRGLISVANGGTVFLDEVSEISLNIQAKLLRFIETKTFYPLGSETQEKSDIRLITATNKDLNQLIKNRDFRDDLYYRISVVKIKIPPLRERKDDILPLAYFFIDKFKSLNPSIKDIEEKAKEKLLSYTYPGNVRELSNIIERAMIIENGGNVITSSSIITEKIDNCEEDLSLAEVEKRHIMNLLKKNNYDKVKTASMLKIDRSTLYRKLKEYNLQ</sequence>
<dbReference type="GO" id="GO:0005524">
    <property type="term" value="F:ATP binding"/>
    <property type="evidence" value="ECO:0007669"/>
    <property type="project" value="UniProtKB-KW"/>
</dbReference>
<evidence type="ECO:0000256" key="6">
    <source>
        <dbReference type="PROSITE-ProRule" id="PRU00169"/>
    </source>
</evidence>
<keyword evidence="10" id="KW-1185">Reference proteome</keyword>
<dbReference type="KEGG" id="cni:Calni_1249"/>
<dbReference type="SUPFAM" id="SSF52172">
    <property type="entry name" value="CheY-like"/>
    <property type="match status" value="1"/>
</dbReference>
<dbReference type="InterPro" id="IPR025662">
    <property type="entry name" value="Sigma_54_int_dom_ATP-bd_1"/>
</dbReference>
<dbReference type="Pfam" id="PF00072">
    <property type="entry name" value="Response_reg"/>
    <property type="match status" value="1"/>
</dbReference>
<feature type="domain" description="Sigma-54 factor interaction" evidence="7">
    <location>
        <begin position="133"/>
        <end position="361"/>
    </location>
</feature>
<dbReference type="InterPro" id="IPR003593">
    <property type="entry name" value="AAA+_ATPase"/>
</dbReference>
<dbReference type="Pfam" id="PF25601">
    <property type="entry name" value="AAA_lid_14"/>
    <property type="match status" value="1"/>
</dbReference>
<evidence type="ECO:0000259" key="8">
    <source>
        <dbReference type="PROSITE" id="PS50110"/>
    </source>
</evidence>